<reference evidence="1" key="1">
    <citation type="submission" date="2018-05" db="EMBL/GenBank/DDBJ databases">
        <authorList>
            <person name="Lanie J.A."/>
            <person name="Ng W.-L."/>
            <person name="Kazmierczak K.M."/>
            <person name="Andrzejewski T.M."/>
            <person name="Davidsen T.M."/>
            <person name="Wayne K.J."/>
            <person name="Tettelin H."/>
            <person name="Glass J.I."/>
            <person name="Rusch D."/>
            <person name="Podicherti R."/>
            <person name="Tsui H.-C.T."/>
            <person name="Winkler M.E."/>
        </authorList>
    </citation>
    <scope>NUCLEOTIDE SEQUENCE</scope>
</reference>
<dbReference type="EMBL" id="UINC01002958">
    <property type="protein sequence ID" value="SVA01985.1"/>
    <property type="molecule type" value="Genomic_DNA"/>
</dbReference>
<gene>
    <name evidence="1" type="ORF">METZ01_LOCUS54839</name>
</gene>
<evidence type="ECO:0000313" key="1">
    <source>
        <dbReference type="EMBL" id="SVA01985.1"/>
    </source>
</evidence>
<dbReference type="AlphaFoldDB" id="A0A381SD25"/>
<proteinExistence type="predicted"/>
<organism evidence="1">
    <name type="scientific">marine metagenome</name>
    <dbReference type="NCBI Taxonomy" id="408172"/>
    <lineage>
        <taxon>unclassified sequences</taxon>
        <taxon>metagenomes</taxon>
        <taxon>ecological metagenomes</taxon>
    </lineage>
</organism>
<feature type="non-terminal residue" evidence="1">
    <location>
        <position position="1"/>
    </location>
</feature>
<name>A0A381SD25_9ZZZZ</name>
<accession>A0A381SD25</accession>
<feature type="non-terminal residue" evidence="1">
    <location>
        <position position="159"/>
    </location>
</feature>
<protein>
    <submittedName>
        <fullName evidence="1">Uncharacterized protein</fullName>
    </submittedName>
</protein>
<sequence>VLVAPREVHDLVFRCARVAGCDAGGADRTARNVTVAEVQFGGALAAVVDALTSGAFTSTWAMAADALVSAEVDARDHGSAMVTFDPPVPLAALAATVADASARGVVVSGIPSDATGGSEIAALDLAPGQMEPAAGPGTDAYRDGLPVDRGAFEALVEAA</sequence>